<dbReference type="InterPro" id="IPR036890">
    <property type="entry name" value="HATPase_C_sf"/>
</dbReference>
<evidence type="ECO:0000313" key="3">
    <source>
        <dbReference type="Proteomes" id="UP001596456"/>
    </source>
</evidence>
<gene>
    <name evidence="2" type="ORF">ACFQPS_19840</name>
</gene>
<dbReference type="Proteomes" id="UP001596456">
    <property type="component" value="Unassembled WGS sequence"/>
</dbReference>
<dbReference type="CDD" id="cd16934">
    <property type="entry name" value="HATPase_RsbT-like"/>
    <property type="match status" value="1"/>
</dbReference>
<keyword evidence="3" id="KW-1185">Reference proteome</keyword>
<name>A0ABW2KZA6_9PROT</name>
<dbReference type="Gene3D" id="3.30.565.10">
    <property type="entry name" value="Histidine kinase-like ATPase, C-terminal domain"/>
    <property type="match status" value="1"/>
</dbReference>
<accession>A0ABW2KZA6</accession>
<sequence length="139" mass="14815">MTQGSATPPPLTLPIVGEDSLPAVRRAVEEAGRRVGFGLVDQTKLMTAASELARNIVLYAQGGSVTLEPLERLGRNGLRLIFADRGPGIPDLERAMRDGYSTGAGMGLGLPGTKRLAHEFAVTSSPDTGTRVIFTLWKR</sequence>
<protein>
    <submittedName>
        <fullName evidence="2">Anti-sigma regulatory factor</fullName>
    </submittedName>
</protein>
<dbReference type="SMART" id="SM00387">
    <property type="entry name" value="HATPase_c"/>
    <property type="match status" value="1"/>
</dbReference>
<organism evidence="2 3">
    <name type="scientific">Rhodocista pekingensis</name>
    <dbReference type="NCBI Taxonomy" id="201185"/>
    <lineage>
        <taxon>Bacteria</taxon>
        <taxon>Pseudomonadati</taxon>
        <taxon>Pseudomonadota</taxon>
        <taxon>Alphaproteobacteria</taxon>
        <taxon>Rhodospirillales</taxon>
        <taxon>Azospirillaceae</taxon>
        <taxon>Rhodocista</taxon>
    </lineage>
</organism>
<dbReference type="SUPFAM" id="SSF55874">
    <property type="entry name" value="ATPase domain of HSP90 chaperone/DNA topoisomerase II/histidine kinase"/>
    <property type="match status" value="1"/>
</dbReference>
<evidence type="ECO:0000313" key="2">
    <source>
        <dbReference type="EMBL" id="MFC7335431.1"/>
    </source>
</evidence>
<feature type="domain" description="Histidine kinase/HSP90-like ATPase" evidence="1">
    <location>
        <begin position="40"/>
        <end position="139"/>
    </location>
</feature>
<dbReference type="InterPro" id="IPR003594">
    <property type="entry name" value="HATPase_dom"/>
</dbReference>
<proteinExistence type="predicted"/>
<dbReference type="Pfam" id="PF02518">
    <property type="entry name" value="HATPase_c"/>
    <property type="match status" value="1"/>
</dbReference>
<reference evidence="3" key="1">
    <citation type="journal article" date="2019" name="Int. J. Syst. Evol. Microbiol.">
        <title>The Global Catalogue of Microorganisms (GCM) 10K type strain sequencing project: providing services to taxonomists for standard genome sequencing and annotation.</title>
        <authorList>
            <consortium name="The Broad Institute Genomics Platform"/>
            <consortium name="The Broad Institute Genome Sequencing Center for Infectious Disease"/>
            <person name="Wu L."/>
            <person name="Ma J."/>
        </authorList>
    </citation>
    <scope>NUCLEOTIDE SEQUENCE [LARGE SCALE GENOMIC DNA]</scope>
    <source>
        <strain evidence="3">CGMCC 1.16275</strain>
    </source>
</reference>
<dbReference type="EMBL" id="JBHTCM010000028">
    <property type="protein sequence ID" value="MFC7335431.1"/>
    <property type="molecule type" value="Genomic_DNA"/>
</dbReference>
<evidence type="ECO:0000259" key="1">
    <source>
        <dbReference type="SMART" id="SM00387"/>
    </source>
</evidence>
<comment type="caution">
    <text evidence="2">The sequence shown here is derived from an EMBL/GenBank/DDBJ whole genome shotgun (WGS) entry which is preliminary data.</text>
</comment>
<dbReference type="RefSeq" id="WP_377361048.1">
    <property type="nucleotide sequence ID" value="NZ_JBHTCM010000028.1"/>
</dbReference>